<dbReference type="Proteomes" id="UP001595952">
    <property type="component" value="Unassembled WGS sequence"/>
</dbReference>
<protein>
    <submittedName>
        <fullName evidence="2">MerR family transcriptional regulator</fullName>
    </submittedName>
</protein>
<proteinExistence type="predicted"/>
<organism evidence="2 3">
    <name type="scientific">Deinococcus hohokamensis</name>
    <dbReference type="NCBI Taxonomy" id="309883"/>
    <lineage>
        <taxon>Bacteria</taxon>
        <taxon>Thermotogati</taxon>
        <taxon>Deinococcota</taxon>
        <taxon>Deinococci</taxon>
        <taxon>Deinococcales</taxon>
        <taxon>Deinococcaceae</taxon>
        <taxon>Deinococcus</taxon>
    </lineage>
</organism>
<keyword evidence="3" id="KW-1185">Reference proteome</keyword>
<feature type="domain" description="HTH merR-type" evidence="1">
    <location>
        <begin position="38"/>
        <end position="94"/>
    </location>
</feature>
<reference evidence="3" key="1">
    <citation type="journal article" date="2019" name="Int. J. Syst. Evol. Microbiol.">
        <title>The Global Catalogue of Microorganisms (GCM) 10K type strain sequencing project: providing services to taxonomists for standard genome sequencing and annotation.</title>
        <authorList>
            <consortium name="The Broad Institute Genomics Platform"/>
            <consortium name="The Broad Institute Genome Sequencing Center for Infectious Disease"/>
            <person name="Wu L."/>
            <person name="Ma J."/>
        </authorList>
    </citation>
    <scope>NUCLEOTIDE SEQUENCE [LARGE SCALE GENOMIC DNA]</scope>
    <source>
        <strain evidence="3">CCUG 55995</strain>
    </source>
</reference>
<dbReference type="InterPro" id="IPR009061">
    <property type="entry name" value="DNA-bd_dom_put_sf"/>
</dbReference>
<dbReference type="Gene3D" id="1.10.1660.10">
    <property type="match status" value="1"/>
</dbReference>
<accession>A0ABV9IDN4</accession>
<dbReference type="InterPro" id="IPR000551">
    <property type="entry name" value="MerR-type_HTH_dom"/>
</dbReference>
<gene>
    <name evidence="2" type="ORF">ACFO0D_16925</name>
</gene>
<dbReference type="Pfam" id="PF13411">
    <property type="entry name" value="MerR_1"/>
    <property type="match status" value="1"/>
</dbReference>
<dbReference type="EMBL" id="JBHSEI010000012">
    <property type="protein sequence ID" value="MFC4640013.1"/>
    <property type="molecule type" value="Genomic_DNA"/>
</dbReference>
<dbReference type="SUPFAM" id="SSF46955">
    <property type="entry name" value="Putative DNA-binding domain"/>
    <property type="match status" value="1"/>
</dbReference>
<name>A0ABV9IDN4_9DEIO</name>
<sequence>MLPIPHNWFGGIEALVDTANQWLEQLLPQDRSLRAKDEVNARLVRHYTTLGLLPAPRREGREARYDRHHLVALLALRRLMSDGLGGRALAETLRDQNPAALERLALHGVGGPESDNPAVAYLKTLQIEAARPSAARSARPQVAPEATDVLSLHRSLPLMRPVESWQRVWVEDGVEVAVRRGTALPRSEAQWRILLQEVRTSLEALEAHG</sequence>
<dbReference type="RefSeq" id="WP_380063003.1">
    <property type="nucleotide sequence ID" value="NZ_JBHSEI010000012.1"/>
</dbReference>
<evidence type="ECO:0000313" key="3">
    <source>
        <dbReference type="Proteomes" id="UP001595952"/>
    </source>
</evidence>
<evidence type="ECO:0000313" key="2">
    <source>
        <dbReference type="EMBL" id="MFC4640013.1"/>
    </source>
</evidence>
<evidence type="ECO:0000259" key="1">
    <source>
        <dbReference type="Pfam" id="PF13411"/>
    </source>
</evidence>
<comment type="caution">
    <text evidence="2">The sequence shown here is derived from an EMBL/GenBank/DDBJ whole genome shotgun (WGS) entry which is preliminary data.</text>
</comment>